<name>A0A2J4JP41_9FIRM</name>
<evidence type="ECO:0000256" key="4">
    <source>
        <dbReference type="ARBA" id="ARBA00022547"/>
    </source>
</evidence>
<keyword evidence="9 11" id="KW-0472">Membrane</keyword>
<dbReference type="InterPro" id="IPR000568">
    <property type="entry name" value="ATP_synth_F0_asu"/>
</dbReference>
<keyword evidence="5 11" id="KW-0812">Transmembrane</keyword>
<dbReference type="Proteomes" id="UP000221015">
    <property type="component" value="Unassembled WGS sequence"/>
</dbReference>
<feature type="transmembrane region" description="Helical" evidence="11">
    <location>
        <begin position="83"/>
        <end position="106"/>
    </location>
</feature>
<evidence type="ECO:0000256" key="8">
    <source>
        <dbReference type="ARBA" id="ARBA00023065"/>
    </source>
</evidence>
<dbReference type="PRINTS" id="PR00123">
    <property type="entry name" value="ATPASEA"/>
</dbReference>
<keyword evidence="7 11" id="KW-1133">Transmembrane helix</keyword>
<evidence type="ECO:0000256" key="11">
    <source>
        <dbReference type="HAMAP-Rule" id="MF_01393"/>
    </source>
</evidence>
<evidence type="ECO:0000256" key="1">
    <source>
        <dbReference type="ARBA" id="ARBA00004141"/>
    </source>
</evidence>
<keyword evidence="8 11" id="KW-0406">Ion transport</keyword>
<evidence type="ECO:0000313" key="12">
    <source>
        <dbReference type="EMBL" id="PLK29604.1"/>
    </source>
</evidence>
<dbReference type="InterPro" id="IPR035908">
    <property type="entry name" value="F0_ATP_A_sf"/>
</dbReference>
<organism evidence="12 13">
    <name type="scientific">Faecalibacterium prausnitzii</name>
    <dbReference type="NCBI Taxonomy" id="853"/>
    <lineage>
        <taxon>Bacteria</taxon>
        <taxon>Bacillati</taxon>
        <taxon>Bacillota</taxon>
        <taxon>Clostridia</taxon>
        <taxon>Eubacteriales</taxon>
        <taxon>Oscillospiraceae</taxon>
        <taxon>Faecalibacterium</taxon>
    </lineage>
</organism>
<comment type="function">
    <text evidence="11">Key component of the proton channel; it plays a direct role in the translocation of protons across the membrane.</text>
</comment>
<comment type="subcellular location">
    <subcellularLocation>
        <location evidence="11">Cell membrane</location>
        <topology evidence="11">Multi-pass membrane protein</topology>
    </subcellularLocation>
    <subcellularLocation>
        <location evidence="1">Membrane</location>
        <topology evidence="1">Multi-pass membrane protein</topology>
    </subcellularLocation>
</comment>
<dbReference type="PANTHER" id="PTHR42823:SF3">
    <property type="entry name" value="ATP SYNTHASE SUBUNIT A, CHLOROPLASTIC"/>
    <property type="match status" value="1"/>
</dbReference>
<keyword evidence="11" id="KW-1003">Cell membrane</keyword>
<feature type="transmembrane region" description="Helical" evidence="11">
    <location>
        <begin position="112"/>
        <end position="129"/>
    </location>
</feature>
<evidence type="ECO:0000256" key="7">
    <source>
        <dbReference type="ARBA" id="ARBA00022989"/>
    </source>
</evidence>
<evidence type="ECO:0000256" key="9">
    <source>
        <dbReference type="ARBA" id="ARBA00023136"/>
    </source>
</evidence>
<feature type="transmembrane region" description="Helical" evidence="11">
    <location>
        <begin position="27"/>
        <end position="46"/>
    </location>
</feature>
<feature type="transmembrane region" description="Helical" evidence="11">
    <location>
        <begin position="169"/>
        <end position="187"/>
    </location>
</feature>
<dbReference type="CDD" id="cd00310">
    <property type="entry name" value="ATP-synt_Fo_a_6"/>
    <property type="match status" value="1"/>
</dbReference>
<dbReference type="GO" id="GO:0045259">
    <property type="term" value="C:proton-transporting ATP synthase complex"/>
    <property type="evidence" value="ECO:0007669"/>
    <property type="project" value="UniProtKB-KW"/>
</dbReference>
<dbReference type="Pfam" id="PF00119">
    <property type="entry name" value="ATP-synt_A"/>
    <property type="match status" value="1"/>
</dbReference>
<accession>A0A2J4JP41</accession>
<keyword evidence="3 11" id="KW-0813">Transport</keyword>
<dbReference type="RefSeq" id="WP_097781252.1">
    <property type="nucleotide sequence ID" value="NZ_NMTS02000032.1"/>
</dbReference>
<gene>
    <name evidence="11" type="primary">atpB</name>
    <name evidence="12" type="ORF">CGS50_006420</name>
</gene>
<evidence type="ECO:0000256" key="2">
    <source>
        <dbReference type="ARBA" id="ARBA00006810"/>
    </source>
</evidence>
<dbReference type="GO" id="GO:0046933">
    <property type="term" value="F:proton-transporting ATP synthase activity, rotational mechanism"/>
    <property type="evidence" value="ECO:0007669"/>
    <property type="project" value="UniProtKB-UniRule"/>
</dbReference>
<evidence type="ECO:0000256" key="6">
    <source>
        <dbReference type="ARBA" id="ARBA00022781"/>
    </source>
</evidence>
<dbReference type="AlphaFoldDB" id="A0A2J4JP41"/>
<comment type="similarity">
    <text evidence="2 11">Belongs to the ATPase A chain family.</text>
</comment>
<keyword evidence="6 11" id="KW-0375">Hydrogen ion transport</keyword>
<keyword evidence="4 11" id="KW-0138">CF(0)</keyword>
<reference evidence="12 13" key="1">
    <citation type="journal article" date="2017" name="Front. Microbiol.">
        <title>New Insights into the Diversity of the Genus Faecalibacterium.</title>
        <authorList>
            <person name="Benevides L."/>
            <person name="Burman S."/>
            <person name="Martin R."/>
            <person name="Robert V."/>
            <person name="Thomas M."/>
            <person name="Miquel S."/>
            <person name="Chain F."/>
            <person name="Sokol H."/>
            <person name="Bermudez-Humaran L.G."/>
            <person name="Morrison M."/>
            <person name="Langella P."/>
            <person name="Azevedo V.A."/>
            <person name="Chatel J.M."/>
            <person name="Soares S."/>
        </authorList>
    </citation>
    <scope>NUCLEOTIDE SEQUENCE [LARGE SCALE GENOMIC DNA]</scope>
    <source>
        <strain evidence="12 13">CNCM I 4542</strain>
    </source>
</reference>
<evidence type="ECO:0000313" key="13">
    <source>
        <dbReference type="Proteomes" id="UP000221015"/>
    </source>
</evidence>
<proteinExistence type="inferred from homology"/>
<comment type="caution">
    <text evidence="12">The sequence shown here is derived from an EMBL/GenBank/DDBJ whole genome shotgun (WGS) entry which is preliminary data.</text>
</comment>
<evidence type="ECO:0000256" key="10">
    <source>
        <dbReference type="ARBA" id="ARBA00023310"/>
    </source>
</evidence>
<dbReference type="EMBL" id="NMTS02000032">
    <property type="protein sequence ID" value="PLK29604.1"/>
    <property type="molecule type" value="Genomic_DNA"/>
</dbReference>
<dbReference type="Gene3D" id="1.20.120.220">
    <property type="entry name" value="ATP synthase, F0 complex, subunit A"/>
    <property type="match status" value="1"/>
</dbReference>
<dbReference type="GO" id="GO:0042777">
    <property type="term" value="P:proton motive force-driven plasma membrane ATP synthesis"/>
    <property type="evidence" value="ECO:0007669"/>
    <property type="project" value="TreeGrafter"/>
</dbReference>
<dbReference type="InterPro" id="IPR045082">
    <property type="entry name" value="ATP_syn_F0_a_bact/chloroplast"/>
</dbReference>
<dbReference type="HAMAP" id="MF_01393">
    <property type="entry name" value="ATP_synth_a_bact"/>
    <property type="match status" value="1"/>
</dbReference>
<evidence type="ECO:0000256" key="3">
    <source>
        <dbReference type="ARBA" id="ARBA00022448"/>
    </source>
</evidence>
<evidence type="ECO:0000256" key="5">
    <source>
        <dbReference type="ARBA" id="ARBA00022692"/>
    </source>
</evidence>
<dbReference type="GO" id="GO:0005886">
    <property type="term" value="C:plasma membrane"/>
    <property type="evidence" value="ECO:0007669"/>
    <property type="project" value="UniProtKB-SubCell"/>
</dbReference>
<dbReference type="SUPFAM" id="SSF81336">
    <property type="entry name" value="F1F0 ATP synthase subunit A"/>
    <property type="match status" value="1"/>
</dbReference>
<keyword evidence="10 11" id="KW-0066">ATP synthesis</keyword>
<sequence>MELNGAKILYTIHTDIPVLGDFKISQTLVSTWIVMALLSGLAIWLGRNLKLENVSKRQAAAEFIVERLDQFVHDNMGYHFDKYIPLIGAIFALSIGCNLISVIGLWSPTADLNTEAAWAIVVFVLIMYYKIKSNGILSYLKGLLDPIFIMAPINVLSEVSTPVSMAFRHFGNILSGTVISTLLYWALASLSHVIFGWLPGALSQIQLFQIGIPAFTGLYFDWFGGCIQAFIFCTLTAIFIKRAAGED</sequence>
<protein>
    <recommendedName>
        <fullName evidence="11">ATP synthase subunit a</fullName>
    </recommendedName>
    <alternativeName>
        <fullName evidence="11">ATP synthase F0 sector subunit a</fullName>
    </alternativeName>
    <alternativeName>
        <fullName evidence="11">F-ATPase subunit 6</fullName>
    </alternativeName>
</protein>
<dbReference type="PANTHER" id="PTHR42823">
    <property type="entry name" value="ATP SYNTHASE SUBUNIT A, CHLOROPLASTIC"/>
    <property type="match status" value="1"/>
</dbReference>